<keyword evidence="4" id="KW-0804">Transcription</keyword>
<dbReference type="GO" id="GO:0003700">
    <property type="term" value="F:DNA-binding transcription factor activity"/>
    <property type="evidence" value="ECO:0007669"/>
    <property type="project" value="InterPro"/>
</dbReference>
<dbReference type="FunFam" id="1.10.10.10:FF:000001">
    <property type="entry name" value="LysR family transcriptional regulator"/>
    <property type="match status" value="1"/>
</dbReference>
<dbReference type="PANTHER" id="PTHR30126:SF40">
    <property type="entry name" value="HTH-TYPE TRANSCRIPTIONAL REGULATOR GLTR"/>
    <property type="match status" value="1"/>
</dbReference>
<comment type="caution">
    <text evidence="6">The sequence shown here is derived from an EMBL/GenBank/DDBJ whole genome shotgun (WGS) entry which is preliminary data.</text>
</comment>
<dbReference type="InterPro" id="IPR000847">
    <property type="entry name" value="LysR_HTH_N"/>
</dbReference>
<evidence type="ECO:0000313" key="6">
    <source>
        <dbReference type="EMBL" id="RYP83131.1"/>
    </source>
</evidence>
<evidence type="ECO:0000259" key="5">
    <source>
        <dbReference type="PROSITE" id="PS50931"/>
    </source>
</evidence>
<comment type="similarity">
    <text evidence="1">Belongs to the LysR transcriptional regulatory family.</text>
</comment>
<evidence type="ECO:0000313" key="7">
    <source>
        <dbReference type="Proteomes" id="UP000295198"/>
    </source>
</evidence>
<accession>A0A4Q4Z7K9</accession>
<feature type="domain" description="HTH lysR-type" evidence="5">
    <location>
        <begin position="12"/>
        <end position="69"/>
    </location>
</feature>
<dbReference type="OrthoDB" id="9789529at2"/>
<dbReference type="Proteomes" id="UP000295198">
    <property type="component" value="Unassembled WGS sequence"/>
</dbReference>
<dbReference type="PANTHER" id="PTHR30126">
    <property type="entry name" value="HTH-TYPE TRANSCRIPTIONAL REGULATOR"/>
    <property type="match status" value="1"/>
</dbReference>
<organism evidence="6 7">
    <name type="scientific">Nocardioides guangzhouensis</name>
    <dbReference type="NCBI Taxonomy" id="2497878"/>
    <lineage>
        <taxon>Bacteria</taxon>
        <taxon>Bacillati</taxon>
        <taxon>Actinomycetota</taxon>
        <taxon>Actinomycetes</taxon>
        <taxon>Propionibacteriales</taxon>
        <taxon>Nocardioidaceae</taxon>
        <taxon>Nocardioides</taxon>
    </lineage>
</organism>
<keyword evidence="3" id="KW-0238">DNA-binding</keyword>
<keyword evidence="2" id="KW-0805">Transcription regulation</keyword>
<dbReference type="InterPro" id="IPR036388">
    <property type="entry name" value="WH-like_DNA-bd_sf"/>
</dbReference>
<dbReference type="SUPFAM" id="SSF46785">
    <property type="entry name" value="Winged helix' DNA-binding domain"/>
    <property type="match status" value="1"/>
</dbReference>
<proteinExistence type="inferred from homology"/>
<dbReference type="EMBL" id="SDKM01000037">
    <property type="protein sequence ID" value="RYP83131.1"/>
    <property type="molecule type" value="Genomic_DNA"/>
</dbReference>
<evidence type="ECO:0000256" key="1">
    <source>
        <dbReference type="ARBA" id="ARBA00009437"/>
    </source>
</evidence>
<dbReference type="AlphaFoldDB" id="A0A4Q4Z7K9"/>
<dbReference type="InterPro" id="IPR036390">
    <property type="entry name" value="WH_DNA-bd_sf"/>
</dbReference>
<gene>
    <name evidence="6" type="ORF">EKO23_20020</name>
</gene>
<dbReference type="Pfam" id="PF00126">
    <property type="entry name" value="HTH_1"/>
    <property type="match status" value="1"/>
</dbReference>
<dbReference type="RefSeq" id="WP_134720010.1">
    <property type="nucleotide sequence ID" value="NZ_SDKM01000037.1"/>
</dbReference>
<evidence type="ECO:0000256" key="2">
    <source>
        <dbReference type="ARBA" id="ARBA00023015"/>
    </source>
</evidence>
<sequence>MTPPLTGARLSVSLAEIAAFIALVEHGGFTVAARELHLSQPGFSGRISRLERALGVRLVDRGVRRLTLTAEGRAFLPRARQIIESYAAGASVANG</sequence>
<evidence type="ECO:0000256" key="3">
    <source>
        <dbReference type="ARBA" id="ARBA00023125"/>
    </source>
</evidence>
<reference evidence="6 7" key="1">
    <citation type="submission" date="2019-01" db="EMBL/GenBank/DDBJ databases">
        <title>Nocardioides guangzhouensis sp. nov., an actinobacterium isolated from soil.</title>
        <authorList>
            <person name="Fu Y."/>
            <person name="Cai Y."/>
            <person name="Lin Z."/>
            <person name="Chen P."/>
        </authorList>
    </citation>
    <scope>NUCLEOTIDE SEQUENCE [LARGE SCALE GENOMIC DNA]</scope>
    <source>
        <strain evidence="6 7">130</strain>
    </source>
</reference>
<dbReference type="PRINTS" id="PR00039">
    <property type="entry name" value="HTHLYSR"/>
</dbReference>
<keyword evidence="7" id="KW-1185">Reference proteome</keyword>
<protein>
    <submittedName>
        <fullName evidence="6">LysR family transcriptional regulator</fullName>
    </submittedName>
</protein>
<dbReference type="PROSITE" id="PS50931">
    <property type="entry name" value="HTH_LYSR"/>
    <property type="match status" value="1"/>
</dbReference>
<dbReference type="GO" id="GO:0000976">
    <property type="term" value="F:transcription cis-regulatory region binding"/>
    <property type="evidence" value="ECO:0007669"/>
    <property type="project" value="TreeGrafter"/>
</dbReference>
<dbReference type="Gene3D" id="1.10.10.10">
    <property type="entry name" value="Winged helix-like DNA-binding domain superfamily/Winged helix DNA-binding domain"/>
    <property type="match status" value="1"/>
</dbReference>
<evidence type="ECO:0000256" key="4">
    <source>
        <dbReference type="ARBA" id="ARBA00023163"/>
    </source>
</evidence>
<name>A0A4Q4Z7K9_9ACTN</name>